<reference evidence="3" key="1">
    <citation type="journal article" date="2015" name="Nature">
        <title>Complex archaea that bridge the gap between prokaryotes and eukaryotes.</title>
        <authorList>
            <person name="Spang A."/>
            <person name="Saw J.H."/>
            <person name="Jorgensen S.L."/>
            <person name="Zaremba-Niedzwiedzka K."/>
            <person name="Martijn J."/>
            <person name="Lind A.E."/>
            <person name="van Eijk R."/>
            <person name="Schleper C."/>
            <person name="Guy L."/>
            <person name="Ettema T.J."/>
        </authorList>
    </citation>
    <scope>NUCLEOTIDE SEQUENCE</scope>
</reference>
<evidence type="ECO:0000256" key="2">
    <source>
        <dbReference type="SAM" id="MobiDB-lite"/>
    </source>
</evidence>
<dbReference type="Pfam" id="PF16930">
    <property type="entry name" value="Porin_5"/>
    <property type="match status" value="1"/>
</dbReference>
<dbReference type="AlphaFoldDB" id="A0A0F8Z3Q2"/>
<dbReference type="EMBL" id="LAZR01065852">
    <property type="protein sequence ID" value="KKK54716.1"/>
    <property type="molecule type" value="Genomic_DNA"/>
</dbReference>
<organism evidence="3">
    <name type="scientific">marine sediment metagenome</name>
    <dbReference type="NCBI Taxonomy" id="412755"/>
    <lineage>
        <taxon>unclassified sequences</taxon>
        <taxon>metagenomes</taxon>
        <taxon>ecological metagenomes</taxon>
    </lineage>
</organism>
<keyword evidence="1" id="KW-0175">Coiled coil</keyword>
<feature type="region of interest" description="Disordered" evidence="2">
    <location>
        <begin position="152"/>
        <end position="173"/>
    </location>
</feature>
<feature type="non-terminal residue" evidence="3">
    <location>
        <position position="173"/>
    </location>
</feature>
<evidence type="ECO:0000313" key="3">
    <source>
        <dbReference type="EMBL" id="KKK54716.1"/>
    </source>
</evidence>
<sequence length="173" mass="19878">MRIKLIILGSIALALVFSSTAVMATDDLADVKEQMKKLQVRLDKMEKEELGTLHKEEMSRMMKEILQDAQMQPAIPAWMKNLTFYGDFRLQYEHDHVNGRTGPWGSANPAVRQPKDRNRIWMRLRFGITKTWWDEQMEVGFRLVTGSATSEALREQGPGGNVRFWVNPDGTNP</sequence>
<evidence type="ECO:0000256" key="1">
    <source>
        <dbReference type="SAM" id="Coils"/>
    </source>
</evidence>
<dbReference type="InterPro" id="IPR032638">
    <property type="entry name" value="Porin_5"/>
</dbReference>
<comment type="caution">
    <text evidence="3">The sequence shown here is derived from an EMBL/GenBank/DDBJ whole genome shotgun (WGS) entry which is preliminary data.</text>
</comment>
<feature type="coiled-coil region" evidence="1">
    <location>
        <begin position="21"/>
        <end position="48"/>
    </location>
</feature>
<accession>A0A0F8Z3Q2</accession>
<proteinExistence type="predicted"/>
<name>A0A0F8Z3Q2_9ZZZZ</name>
<protein>
    <submittedName>
        <fullName evidence="3">Uncharacterized protein</fullName>
    </submittedName>
</protein>
<gene>
    <name evidence="3" type="ORF">LCGC14_3081890</name>
</gene>